<dbReference type="Pfam" id="PF01535">
    <property type="entry name" value="PPR"/>
    <property type="match status" value="2"/>
</dbReference>
<dbReference type="InterPro" id="IPR002885">
    <property type="entry name" value="PPR_rpt"/>
</dbReference>
<feature type="region of interest" description="Disordered" evidence="3">
    <location>
        <begin position="791"/>
        <end position="834"/>
    </location>
</feature>
<organism evidence="5 6">
    <name type="scientific">Diacronema lutheri</name>
    <name type="common">Unicellular marine alga</name>
    <name type="synonym">Monochrysis lutheri</name>
    <dbReference type="NCBI Taxonomy" id="2081491"/>
    <lineage>
        <taxon>Eukaryota</taxon>
        <taxon>Haptista</taxon>
        <taxon>Haptophyta</taxon>
        <taxon>Pavlovophyceae</taxon>
        <taxon>Pavlovales</taxon>
        <taxon>Pavlovaceae</taxon>
        <taxon>Diacronema</taxon>
    </lineage>
</organism>
<evidence type="ECO:0000313" key="6">
    <source>
        <dbReference type="Proteomes" id="UP000751190"/>
    </source>
</evidence>
<accession>A0A8J5XCI1</accession>
<dbReference type="EMBL" id="JAGTXO010000056">
    <property type="protein sequence ID" value="KAG8458177.1"/>
    <property type="molecule type" value="Genomic_DNA"/>
</dbReference>
<feature type="region of interest" description="Disordered" evidence="3">
    <location>
        <begin position="494"/>
        <end position="518"/>
    </location>
</feature>
<evidence type="ECO:0000313" key="5">
    <source>
        <dbReference type="EMBL" id="KAG8458177.1"/>
    </source>
</evidence>
<evidence type="ECO:0008006" key="7">
    <source>
        <dbReference type="Google" id="ProtNLM"/>
    </source>
</evidence>
<dbReference type="PANTHER" id="PTHR47447">
    <property type="entry name" value="OS03G0856100 PROTEIN"/>
    <property type="match status" value="1"/>
</dbReference>
<keyword evidence="6" id="KW-1185">Reference proteome</keyword>
<dbReference type="PROSITE" id="PS51375">
    <property type="entry name" value="PPR"/>
    <property type="match status" value="2"/>
</dbReference>
<sequence>MAAAIMVFVLAGPGRARARPASRLVACAARAPVLGLGEELAALKARGEWARCDRLVCTALDGEGDRRPSTYECNLALGALAVAGQSGRAADVARRMAKAGVQLNEATFGALIRACELAADAVGARGHAAAMRRAGLALNRAAATCAVRASVAAGNVDAALELLDAYASDAAAQPAGARRAPQAHGPSARDAGAGADGWVERGDARGRSRAAPDSGRVTIDPQPWNAALGACMASAAVDALLEHMLSVGATADEYTRTAAITAYGRAGDEAAALAHLKRAGAAARAPSWNAAIAAVLHAQSAVRSRAADEAAGVTAPVELGARATDGSDARTSDDAESAERGAAARALGLWDEMGVRAVRYDSTSCSLAIRALGVLGSWRGAVYLLALMRPRGSDGFDVSAAPQALALPSACALLTRAQLPPDLEALAQEKALSRAARPDADPPERTAPARRAAQLAPRATAACYVAAIVACGRSGESGVAAAVLDMQRADAASSGTAAGAPAQPPGGVGTPVPRGARERALPLAPPGVEAYGAAIGAAAVAADWSRALALLYRMRTAGVQPNSQVFTSAIRACARAGEWRTAVRLIDEARECGALAGASDGGEAAKPWGARRTPGAPERAPATPAPPARARARAARASAPTGATITYNAALAACERAAEWEAALQLLLRMGGDGVPRDTDTYALAISACARSGGRGALARASELYSRMRAREGLAPSLGATNALIGAQARGGTADARACALRTFCALARDSKSSARAPPDSVTYNQVLDALWRGQHDAAVQLDVALLSPSATRPRDGALEATRAPPGGGDRPRRAAEAEARGAEPSEGATHVELPPLDALDELFAAALRARVYTERVIFPRATVPLPSSAERATSLHAVDDADADDALPVIDCHALSPGAAVAAVRHWRGWLAREGEGALLDRTGAEPVTVAIVTGWGRRARVAQRSGEAASERGLVRRAVLHELRASGAPLFDAGTDASVPAALIADGAVYGPANADARNPGRVLLRTAQLLAWAREPMARAKLGTAGLFDFDAHD</sequence>
<dbReference type="PANTHER" id="PTHR47447:SF17">
    <property type="entry name" value="OS12G0638900 PROTEIN"/>
    <property type="match status" value="1"/>
</dbReference>
<reference evidence="5" key="1">
    <citation type="submission" date="2021-05" db="EMBL/GenBank/DDBJ databases">
        <title>The genome of the haptophyte Pavlova lutheri (Diacronema luteri, Pavlovales) - a model for lipid biosynthesis in eukaryotic algae.</title>
        <authorList>
            <person name="Hulatt C.J."/>
            <person name="Posewitz M.C."/>
        </authorList>
    </citation>
    <scope>NUCLEOTIDE SEQUENCE</scope>
    <source>
        <strain evidence="5">NIVA-4/92</strain>
    </source>
</reference>
<feature type="region of interest" description="Disordered" evidence="3">
    <location>
        <begin position="176"/>
        <end position="218"/>
    </location>
</feature>
<dbReference type="AlphaFoldDB" id="A0A8J5XCI1"/>
<feature type="repeat" description="PPR" evidence="2">
    <location>
        <begin position="643"/>
        <end position="677"/>
    </location>
</feature>
<evidence type="ECO:0000256" key="1">
    <source>
        <dbReference type="ARBA" id="ARBA00022737"/>
    </source>
</evidence>
<dbReference type="InterPro" id="IPR011990">
    <property type="entry name" value="TPR-like_helical_dom_sf"/>
</dbReference>
<feature type="region of interest" description="Disordered" evidence="3">
    <location>
        <begin position="598"/>
        <end position="631"/>
    </location>
</feature>
<feature type="compositionally biased region" description="Low complexity" evidence="3">
    <location>
        <begin position="825"/>
        <end position="834"/>
    </location>
</feature>
<feature type="compositionally biased region" description="Basic and acidic residues" evidence="3">
    <location>
        <begin position="810"/>
        <end position="824"/>
    </location>
</feature>
<evidence type="ECO:0000256" key="3">
    <source>
        <dbReference type="SAM" id="MobiDB-lite"/>
    </source>
</evidence>
<feature type="compositionally biased region" description="Low complexity" evidence="3">
    <location>
        <begin position="610"/>
        <end position="622"/>
    </location>
</feature>
<dbReference type="Gene3D" id="1.25.40.10">
    <property type="entry name" value="Tetratricopeptide repeat domain"/>
    <property type="match status" value="4"/>
</dbReference>
<dbReference type="OMA" id="NICIAAC"/>
<feature type="repeat" description="PPR" evidence="2">
    <location>
        <begin position="562"/>
        <end position="596"/>
    </location>
</feature>
<comment type="caution">
    <text evidence="5">The sequence shown here is derived from an EMBL/GenBank/DDBJ whole genome shotgun (WGS) entry which is preliminary data.</text>
</comment>
<feature type="region of interest" description="Disordered" evidence="3">
    <location>
        <begin position="432"/>
        <end position="453"/>
    </location>
</feature>
<evidence type="ECO:0000256" key="4">
    <source>
        <dbReference type="SAM" id="SignalP"/>
    </source>
</evidence>
<protein>
    <recommendedName>
        <fullName evidence="7">Pentacotripeptide-repeat region of PRORP domain-containing protein</fullName>
    </recommendedName>
</protein>
<proteinExistence type="predicted"/>
<name>A0A8J5XCI1_DIALT</name>
<dbReference type="Proteomes" id="UP000751190">
    <property type="component" value="Unassembled WGS sequence"/>
</dbReference>
<keyword evidence="4" id="KW-0732">Signal</keyword>
<keyword evidence="1" id="KW-0677">Repeat</keyword>
<feature type="chain" id="PRO_5035280193" description="Pentacotripeptide-repeat region of PRORP domain-containing protein" evidence="4">
    <location>
        <begin position="19"/>
        <end position="1037"/>
    </location>
</feature>
<gene>
    <name evidence="5" type="ORF">KFE25_011708</name>
</gene>
<evidence type="ECO:0000256" key="2">
    <source>
        <dbReference type="PROSITE-ProRule" id="PRU00708"/>
    </source>
</evidence>
<feature type="signal peptide" evidence="4">
    <location>
        <begin position="1"/>
        <end position="18"/>
    </location>
</feature>